<accession>A0ACC1AA88</accession>
<gene>
    <name evidence="1" type="ORF">Patl1_09889</name>
</gene>
<dbReference type="Proteomes" id="UP001164250">
    <property type="component" value="Chromosome 12"/>
</dbReference>
<evidence type="ECO:0000313" key="2">
    <source>
        <dbReference type="Proteomes" id="UP001164250"/>
    </source>
</evidence>
<sequence>MRSAQNGYQQMMPKGESSHEPTSTPPEKISEGDKGAEEKKPEKAEITEEDKDYKIYPGKLEITWGDNPSYWSLPDKT</sequence>
<organism evidence="1 2">
    <name type="scientific">Pistacia atlantica</name>
    <dbReference type="NCBI Taxonomy" id="434234"/>
    <lineage>
        <taxon>Eukaryota</taxon>
        <taxon>Viridiplantae</taxon>
        <taxon>Streptophyta</taxon>
        <taxon>Embryophyta</taxon>
        <taxon>Tracheophyta</taxon>
        <taxon>Spermatophyta</taxon>
        <taxon>Magnoliopsida</taxon>
        <taxon>eudicotyledons</taxon>
        <taxon>Gunneridae</taxon>
        <taxon>Pentapetalae</taxon>
        <taxon>rosids</taxon>
        <taxon>malvids</taxon>
        <taxon>Sapindales</taxon>
        <taxon>Anacardiaceae</taxon>
        <taxon>Pistacia</taxon>
    </lineage>
</organism>
<protein>
    <submittedName>
        <fullName evidence="1">Uncharacterized protein</fullName>
    </submittedName>
</protein>
<proteinExistence type="predicted"/>
<keyword evidence="2" id="KW-1185">Reference proteome</keyword>
<comment type="caution">
    <text evidence="1">The sequence shown here is derived from an EMBL/GenBank/DDBJ whole genome shotgun (WGS) entry which is preliminary data.</text>
</comment>
<evidence type="ECO:0000313" key="1">
    <source>
        <dbReference type="EMBL" id="KAJ0083159.1"/>
    </source>
</evidence>
<reference evidence="2" key="1">
    <citation type="journal article" date="2023" name="G3 (Bethesda)">
        <title>Genome assembly and association tests identify interacting loci associated with vigor, precocity, and sex in interspecific pistachio rootstocks.</title>
        <authorList>
            <person name="Palmer W."/>
            <person name="Jacygrad E."/>
            <person name="Sagayaradj S."/>
            <person name="Cavanaugh K."/>
            <person name="Han R."/>
            <person name="Bertier L."/>
            <person name="Beede B."/>
            <person name="Kafkas S."/>
            <person name="Golino D."/>
            <person name="Preece J."/>
            <person name="Michelmore R."/>
        </authorList>
    </citation>
    <scope>NUCLEOTIDE SEQUENCE [LARGE SCALE GENOMIC DNA]</scope>
</reference>
<dbReference type="EMBL" id="CM047908">
    <property type="protein sequence ID" value="KAJ0083159.1"/>
    <property type="molecule type" value="Genomic_DNA"/>
</dbReference>
<name>A0ACC1AA88_9ROSI</name>